<evidence type="ECO:0000313" key="3">
    <source>
        <dbReference type="Proteomes" id="UP001476798"/>
    </source>
</evidence>
<feature type="compositionally biased region" description="Low complexity" evidence="1">
    <location>
        <begin position="19"/>
        <end position="35"/>
    </location>
</feature>
<name>A0ABV0P0S9_9TELE</name>
<evidence type="ECO:0000313" key="2">
    <source>
        <dbReference type="EMBL" id="MEQ2177286.1"/>
    </source>
</evidence>
<gene>
    <name evidence="2" type="ORF">GOODEAATRI_002024</name>
</gene>
<protein>
    <submittedName>
        <fullName evidence="2">Uncharacterized protein</fullName>
    </submittedName>
</protein>
<sequence>MVGPWGHGPPGDGRGVMHPPGEASEAEGSSESAPARFPPVPHGFVIIQKPERRDKTPVNLHSLTDQQQLDEKKPKPDNILLSQRAPKGIEFHTASVFRVIFTELFFGTFCFGSPASHRAKFKGCELRLQVSLPSS</sequence>
<proteinExistence type="predicted"/>
<evidence type="ECO:0000256" key="1">
    <source>
        <dbReference type="SAM" id="MobiDB-lite"/>
    </source>
</evidence>
<feature type="compositionally biased region" description="Gly residues" evidence="1">
    <location>
        <begin position="1"/>
        <end position="14"/>
    </location>
</feature>
<dbReference type="Proteomes" id="UP001476798">
    <property type="component" value="Unassembled WGS sequence"/>
</dbReference>
<reference evidence="2 3" key="1">
    <citation type="submission" date="2021-06" db="EMBL/GenBank/DDBJ databases">
        <authorList>
            <person name="Palmer J.M."/>
        </authorList>
    </citation>
    <scope>NUCLEOTIDE SEQUENCE [LARGE SCALE GENOMIC DNA]</scope>
    <source>
        <strain evidence="2 3">GA_2019</strain>
        <tissue evidence="2">Muscle</tissue>
    </source>
</reference>
<feature type="region of interest" description="Disordered" evidence="1">
    <location>
        <begin position="1"/>
        <end position="75"/>
    </location>
</feature>
<comment type="caution">
    <text evidence="2">The sequence shown here is derived from an EMBL/GenBank/DDBJ whole genome shotgun (WGS) entry which is preliminary data.</text>
</comment>
<keyword evidence="3" id="KW-1185">Reference proteome</keyword>
<dbReference type="EMBL" id="JAHRIO010060038">
    <property type="protein sequence ID" value="MEQ2177286.1"/>
    <property type="molecule type" value="Genomic_DNA"/>
</dbReference>
<organism evidence="2 3">
    <name type="scientific">Goodea atripinnis</name>
    <dbReference type="NCBI Taxonomy" id="208336"/>
    <lineage>
        <taxon>Eukaryota</taxon>
        <taxon>Metazoa</taxon>
        <taxon>Chordata</taxon>
        <taxon>Craniata</taxon>
        <taxon>Vertebrata</taxon>
        <taxon>Euteleostomi</taxon>
        <taxon>Actinopterygii</taxon>
        <taxon>Neopterygii</taxon>
        <taxon>Teleostei</taxon>
        <taxon>Neoteleostei</taxon>
        <taxon>Acanthomorphata</taxon>
        <taxon>Ovalentaria</taxon>
        <taxon>Atherinomorphae</taxon>
        <taxon>Cyprinodontiformes</taxon>
        <taxon>Goodeidae</taxon>
        <taxon>Goodea</taxon>
    </lineage>
</organism>
<accession>A0ABV0P0S9</accession>